<dbReference type="EMBL" id="LR593886">
    <property type="protein sequence ID" value="VTR92735.1"/>
    <property type="molecule type" value="Genomic_DNA"/>
</dbReference>
<name>A0A6P2CX62_9BACT</name>
<dbReference type="Gene3D" id="3.40.50.150">
    <property type="entry name" value="Vaccinia Virus protein VP39"/>
    <property type="match status" value="1"/>
</dbReference>
<sequence>MPTKWPKTFPPLTPEQQRISDDFMKHWHEVLPNKFGRIDRFNHSYPVRYAPAEFHRTLEIGAGIGEHLKYERLAPEQEREYHALELRENMSAAIRERFPRVQTVTGDCQARLPHPDGYFDRVLAIHVLEHLPNLPAAAREMYRLCDKARGTFSIVIPCEGSLAYTAARRVSAQRIFERRYKQPYKWFIEREHVNRPHEILEELAPYFTVAHRRFFPFRFVPATWCNLVIGLTLKPRPKALNEQSARAAA</sequence>
<proteinExistence type="predicted"/>
<evidence type="ECO:0000259" key="1">
    <source>
        <dbReference type="Pfam" id="PF08241"/>
    </source>
</evidence>
<feature type="domain" description="Methyltransferase type 11" evidence="1">
    <location>
        <begin position="58"/>
        <end position="145"/>
    </location>
</feature>
<dbReference type="AlphaFoldDB" id="A0A6P2CX62"/>
<reference evidence="2 3" key="1">
    <citation type="submission" date="2019-05" db="EMBL/GenBank/DDBJ databases">
        <authorList>
            <consortium name="Science for Life Laboratories"/>
        </authorList>
    </citation>
    <scope>NUCLEOTIDE SEQUENCE [LARGE SCALE GENOMIC DNA]</scope>
    <source>
        <strain evidence="2">Soil9</strain>
    </source>
</reference>
<accession>A0A6P2CX62</accession>
<keyword evidence="2" id="KW-0808">Transferase</keyword>
<evidence type="ECO:0000313" key="2">
    <source>
        <dbReference type="EMBL" id="VTR92735.1"/>
    </source>
</evidence>
<dbReference type="Proteomes" id="UP000464178">
    <property type="component" value="Chromosome"/>
</dbReference>
<dbReference type="GO" id="GO:0008757">
    <property type="term" value="F:S-adenosylmethionine-dependent methyltransferase activity"/>
    <property type="evidence" value="ECO:0007669"/>
    <property type="project" value="InterPro"/>
</dbReference>
<organism evidence="2 3">
    <name type="scientific">Gemmata massiliana</name>
    <dbReference type="NCBI Taxonomy" id="1210884"/>
    <lineage>
        <taxon>Bacteria</taxon>
        <taxon>Pseudomonadati</taxon>
        <taxon>Planctomycetota</taxon>
        <taxon>Planctomycetia</taxon>
        <taxon>Gemmatales</taxon>
        <taxon>Gemmataceae</taxon>
        <taxon>Gemmata</taxon>
    </lineage>
</organism>
<dbReference type="RefSeq" id="WP_197909493.1">
    <property type="nucleotide sequence ID" value="NZ_LR593886.1"/>
</dbReference>
<evidence type="ECO:0000313" key="3">
    <source>
        <dbReference type="Proteomes" id="UP000464178"/>
    </source>
</evidence>
<protein>
    <recommendedName>
        <fullName evidence="1">Methyltransferase type 11 domain-containing protein</fullName>
    </recommendedName>
</protein>
<dbReference type="Pfam" id="PF08241">
    <property type="entry name" value="Methyltransf_11"/>
    <property type="match status" value="1"/>
</dbReference>
<dbReference type="InterPro" id="IPR013216">
    <property type="entry name" value="Methyltransf_11"/>
</dbReference>
<dbReference type="CDD" id="cd02440">
    <property type="entry name" value="AdoMet_MTases"/>
    <property type="match status" value="1"/>
</dbReference>
<gene>
    <name evidence="2" type="ORF">SOIL9_49790</name>
</gene>
<dbReference type="SUPFAM" id="SSF53335">
    <property type="entry name" value="S-adenosyl-L-methionine-dependent methyltransferases"/>
    <property type="match status" value="1"/>
</dbReference>
<keyword evidence="2" id="KW-0489">Methyltransferase</keyword>
<keyword evidence="3" id="KW-1185">Reference proteome</keyword>
<dbReference type="InterPro" id="IPR029063">
    <property type="entry name" value="SAM-dependent_MTases_sf"/>
</dbReference>
<dbReference type="KEGG" id="gms:SOIL9_49790"/>
<dbReference type="GO" id="GO:0032259">
    <property type="term" value="P:methylation"/>
    <property type="evidence" value="ECO:0007669"/>
    <property type="project" value="UniProtKB-KW"/>
</dbReference>